<comment type="caution">
    <text evidence="5">The sequence shown here is derived from an EMBL/GenBank/DDBJ whole genome shotgun (WGS) entry which is preliminary data.</text>
</comment>
<gene>
    <name evidence="5" type="ORF">RJ639_016892</name>
</gene>
<evidence type="ECO:0000256" key="2">
    <source>
        <dbReference type="ARBA" id="ARBA00022448"/>
    </source>
</evidence>
<dbReference type="InterPro" id="IPR016159">
    <property type="entry name" value="Cullin_repeat-like_dom_sf"/>
</dbReference>
<dbReference type="Pfam" id="PF20669">
    <property type="entry name" value="Exo70_N"/>
    <property type="match status" value="1"/>
</dbReference>
<keyword evidence="3" id="KW-0268">Exocytosis</keyword>
<proteinExistence type="inferred from homology"/>
<evidence type="ECO:0000259" key="4">
    <source>
        <dbReference type="Pfam" id="PF03081"/>
    </source>
</evidence>
<dbReference type="PANTHER" id="PTHR12542">
    <property type="entry name" value="EXOCYST COMPLEX PROTEIN EXO70"/>
    <property type="match status" value="1"/>
</dbReference>
<keyword evidence="6" id="KW-1185">Reference proteome</keyword>
<keyword evidence="3" id="KW-0653">Protein transport</keyword>
<dbReference type="PANTHER" id="PTHR12542:SF7">
    <property type="entry name" value="EXOCYST SUBUNIT EXO70 FAMILY PROTEIN"/>
    <property type="match status" value="1"/>
</dbReference>
<organism evidence="5 6">
    <name type="scientific">Escallonia herrerae</name>
    <dbReference type="NCBI Taxonomy" id="1293975"/>
    <lineage>
        <taxon>Eukaryota</taxon>
        <taxon>Viridiplantae</taxon>
        <taxon>Streptophyta</taxon>
        <taxon>Embryophyta</taxon>
        <taxon>Tracheophyta</taxon>
        <taxon>Spermatophyta</taxon>
        <taxon>Magnoliopsida</taxon>
        <taxon>eudicotyledons</taxon>
        <taxon>Gunneridae</taxon>
        <taxon>Pentapetalae</taxon>
        <taxon>asterids</taxon>
        <taxon>campanulids</taxon>
        <taxon>Escalloniales</taxon>
        <taxon>Escalloniaceae</taxon>
        <taxon>Escallonia</taxon>
    </lineage>
</organism>
<dbReference type="GO" id="GO:0006887">
    <property type="term" value="P:exocytosis"/>
    <property type="evidence" value="ECO:0007669"/>
    <property type="project" value="UniProtKB-KW"/>
</dbReference>
<evidence type="ECO:0000256" key="1">
    <source>
        <dbReference type="ARBA" id="ARBA00006756"/>
    </source>
</evidence>
<protein>
    <recommendedName>
        <fullName evidence="3">Exocyst subunit Exo70 family protein</fullName>
    </recommendedName>
</protein>
<dbReference type="SUPFAM" id="SSF74788">
    <property type="entry name" value="Cullin repeat-like"/>
    <property type="match status" value="1"/>
</dbReference>
<name>A0AA88VEQ4_9ASTE</name>
<reference evidence="5" key="1">
    <citation type="submission" date="2022-12" db="EMBL/GenBank/DDBJ databases">
        <title>Draft genome assemblies for two species of Escallonia (Escalloniales).</title>
        <authorList>
            <person name="Chanderbali A."/>
            <person name="Dervinis C."/>
            <person name="Anghel I."/>
            <person name="Soltis D."/>
            <person name="Soltis P."/>
            <person name="Zapata F."/>
        </authorList>
    </citation>
    <scope>NUCLEOTIDE SEQUENCE</scope>
    <source>
        <strain evidence="5">UCBG64.0493</strain>
        <tissue evidence="5">Leaf</tissue>
    </source>
</reference>
<evidence type="ECO:0000256" key="3">
    <source>
        <dbReference type="RuleBase" id="RU365026"/>
    </source>
</evidence>
<dbReference type="GO" id="GO:0015031">
    <property type="term" value="P:protein transport"/>
    <property type="evidence" value="ECO:0007669"/>
    <property type="project" value="UniProtKB-KW"/>
</dbReference>
<dbReference type="InterPro" id="IPR046364">
    <property type="entry name" value="Exo70_C"/>
</dbReference>
<dbReference type="Proteomes" id="UP001188597">
    <property type="component" value="Unassembled WGS sequence"/>
</dbReference>
<dbReference type="Gene3D" id="1.20.1280.170">
    <property type="entry name" value="Exocyst complex component Exo70"/>
    <property type="match status" value="1"/>
</dbReference>
<sequence>MELEEIVTAFKSAMDRILGYSCPPSDSTMQPGERMIFDGGRHEIDQYFKAVDELQKSIMPSDYQIEVKSLIQTAMARLKFEFQAILARLTDIDPNDADYISSNSGSVPEYEGVCSYPHYEMEVYYLRNIAERMNLEGHLAYCAVAYRNSRRIIVDSCLRLRLGTKKFSTKDIQRMEWDVLQKEIKQWITSSSTCFQILFGTERLLFDDIFQGDLGTAVYDECFVGITKDAAVQFIKFAEDVCTTRPSMQKLFEMLDLYNAVLHLLSDVNYFFHSKSGECIRTRAAEVLPQLADLIRASLLDFENGVLHELSDPPISTGATDFLTRYVSDYITRIVQHKETLSKLVVSNPLINSTKCEDGIQFLEGKDRNPLELHLVWILASLKLNLKGKYKHYKDVSLGHFSMMNNIRFIVRRIKQSPELLEMIGKDYLDELDENVLQEANIYLISTWDRVVYCLRDKGLHYAFGFYKGVSKSGVPGRFKAFNTTFEEVCQAQSTWLVLDAQLREQLQNLILEKLVPAYRSFLEQFKSYVQSGNHPEKYINYSVEDLRDAVDGFFVEYQLCNALKSTSQ</sequence>
<accession>A0AA88VEQ4</accession>
<dbReference type="EMBL" id="JAVXUP010001927">
    <property type="protein sequence ID" value="KAK3006937.1"/>
    <property type="molecule type" value="Genomic_DNA"/>
</dbReference>
<comment type="similarity">
    <text evidence="1 3">Belongs to the EXO70 family.</text>
</comment>
<dbReference type="GO" id="GO:0005546">
    <property type="term" value="F:phosphatidylinositol-4,5-bisphosphate binding"/>
    <property type="evidence" value="ECO:0007669"/>
    <property type="project" value="InterPro"/>
</dbReference>
<comment type="function">
    <text evidence="3">Component of the exocyst complex.</text>
</comment>
<dbReference type="AlphaFoldDB" id="A0AA88VEQ4"/>
<dbReference type="Pfam" id="PF03081">
    <property type="entry name" value="Exo70_C"/>
    <property type="match status" value="1"/>
</dbReference>
<dbReference type="GO" id="GO:0000145">
    <property type="term" value="C:exocyst"/>
    <property type="evidence" value="ECO:0007669"/>
    <property type="project" value="InterPro"/>
</dbReference>
<dbReference type="InterPro" id="IPR004140">
    <property type="entry name" value="Exo70"/>
</dbReference>
<feature type="domain" description="Exocyst complex subunit Exo70 C-terminal" evidence="4">
    <location>
        <begin position="185"/>
        <end position="549"/>
    </location>
</feature>
<keyword evidence="2 3" id="KW-0813">Transport</keyword>
<evidence type="ECO:0000313" key="5">
    <source>
        <dbReference type="EMBL" id="KAK3006937.1"/>
    </source>
</evidence>
<evidence type="ECO:0000313" key="6">
    <source>
        <dbReference type="Proteomes" id="UP001188597"/>
    </source>
</evidence>